<dbReference type="Gene3D" id="3.40.50.300">
    <property type="entry name" value="P-loop containing nucleotide triphosphate hydrolases"/>
    <property type="match status" value="1"/>
</dbReference>
<proteinExistence type="inferred from homology"/>
<evidence type="ECO:0000313" key="3">
    <source>
        <dbReference type="EMBL" id="TDH62384.1"/>
    </source>
</evidence>
<evidence type="ECO:0000259" key="2">
    <source>
        <dbReference type="Pfam" id="PF00437"/>
    </source>
</evidence>
<reference evidence="3 4" key="1">
    <citation type="journal article" date="2016" name="J. Microbiol.">
        <title>Dankookia rubra gen. nov., sp. nov., an alphaproteobacterium isolated from sediment of a shallow stream.</title>
        <authorList>
            <person name="Kim W.H."/>
            <person name="Kim D.H."/>
            <person name="Kang K."/>
            <person name="Ahn T.Y."/>
        </authorList>
    </citation>
    <scope>NUCLEOTIDE SEQUENCE [LARGE SCALE GENOMIC DNA]</scope>
    <source>
        <strain evidence="3 4">JCM30602</strain>
    </source>
</reference>
<dbReference type="OrthoDB" id="9804785at2"/>
<keyword evidence="4" id="KW-1185">Reference proteome</keyword>
<dbReference type="InterPro" id="IPR027417">
    <property type="entry name" value="P-loop_NTPase"/>
</dbReference>
<dbReference type="SUPFAM" id="SSF52540">
    <property type="entry name" value="P-loop containing nucleoside triphosphate hydrolases"/>
    <property type="match status" value="1"/>
</dbReference>
<evidence type="ECO:0000313" key="4">
    <source>
        <dbReference type="Proteomes" id="UP000295096"/>
    </source>
</evidence>
<comment type="similarity">
    <text evidence="1">Belongs to the GSP E family.</text>
</comment>
<comment type="caution">
    <text evidence="3">The sequence shown here is derived from an EMBL/GenBank/DDBJ whole genome shotgun (WGS) entry which is preliminary data.</text>
</comment>
<dbReference type="GO" id="GO:0016887">
    <property type="term" value="F:ATP hydrolysis activity"/>
    <property type="evidence" value="ECO:0007669"/>
    <property type="project" value="InterPro"/>
</dbReference>
<dbReference type="AlphaFoldDB" id="A0A4R5QGF8"/>
<dbReference type="EMBL" id="SMSJ01000012">
    <property type="protein sequence ID" value="TDH62384.1"/>
    <property type="molecule type" value="Genomic_DNA"/>
</dbReference>
<protein>
    <submittedName>
        <fullName evidence="3">Type II secretion system protein E</fullName>
    </submittedName>
</protein>
<dbReference type="Pfam" id="PF00437">
    <property type="entry name" value="T2SSE"/>
    <property type="match status" value="1"/>
</dbReference>
<organism evidence="3 4">
    <name type="scientific">Dankookia rubra</name>
    <dbReference type="NCBI Taxonomy" id="1442381"/>
    <lineage>
        <taxon>Bacteria</taxon>
        <taxon>Pseudomonadati</taxon>
        <taxon>Pseudomonadota</taxon>
        <taxon>Alphaproteobacteria</taxon>
        <taxon>Acetobacterales</taxon>
        <taxon>Roseomonadaceae</taxon>
        <taxon>Dankookia</taxon>
    </lineage>
</organism>
<dbReference type="PANTHER" id="PTHR30486">
    <property type="entry name" value="TWITCHING MOTILITY PROTEIN PILT"/>
    <property type="match status" value="1"/>
</dbReference>
<dbReference type="Proteomes" id="UP000295096">
    <property type="component" value="Unassembled WGS sequence"/>
</dbReference>
<evidence type="ECO:0000256" key="1">
    <source>
        <dbReference type="ARBA" id="ARBA00006611"/>
    </source>
</evidence>
<name>A0A4R5QGF8_9PROT</name>
<dbReference type="Gene3D" id="3.30.450.90">
    <property type="match status" value="1"/>
</dbReference>
<dbReference type="InterPro" id="IPR001482">
    <property type="entry name" value="T2SS/T4SS_dom"/>
</dbReference>
<dbReference type="PANTHER" id="PTHR30486:SF6">
    <property type="entry name" value="TYPE IV PILUS RETRACTATION ATPASE PILT"/>
    <property type="match status" value="1"/>
</dbReference>
<dbReference type="InterPro" id="IPR050921">
    <property type="entry name" value="T4SS_GSP_E_ATPase"/>
</dbReference>
<feature type="domain" description="Bacterial type II secretion system protein E" evidence="2">
    <location>
        <begin position="95"/>
        <end position="377"/>
    </location>
</feature>
<gene>
    <name evidence="3" type="ORF">E2C06_12315</name>
</gene>
<sequence length="448" mass="48691">MDRLGGSPGDAEPSHRSPLARVRHAWVHCHLPTLPAGAGLRWARWPDGQHPVAERGLSDSALPVHGLGLRMTMLADLPLGPPRWIREGLPLTRDTLNDLLGWATAQEASDIRLQTGKRIVLQVHGRVRKIGERRLTENEVEEAANALRGADAMAQIKSAQDFDTAYEIKPDRKTRLRFRVNGKGAYARGVDGAALVIRAMPLATWPLSRQNVDPRLEASMFPRDGIVIVAGATGTGKTRLLGGVTRAILEDANSHRIITELSAPIENIYDDIDSPTSEITQVEIGRNLPSFGGGLRNLMRSACNVAIVGECRDAETMAAAVDAALTNHAVYTTTHAGTLGETIQRAVSLCPEGQRTAMTIALAQSLRLIVNQRLVWSVDGKRTPVREFLAFDRATRRKLAATSPDEWPRLVEALAEEQGTTFADSIRAALSEGRISKEVAEKELASVA</sequence>
<accession>A0A4R5QGF8</accession>